<protein>
    <submittedName>
        <fullName evidence="2 3">Uncharacterized protein</fullName>
    </submittedName>
</protein>
<reference evidence="3" key="5">
    <citation type="submission" date="2018-04" db="UniProtKB">
        <authorList>
            <consortium name="EnsemblFungi"/>
        </authorList>
    </citation>
    <scope>IDENTIFICATION</scope>
    <source>
        <strain evidence="3">R3-111a-1</strain>
    </source>
</reference>
<keyword evidence="4" id="KW-1185">Reference proteome</keyword>
<dbReference type="RefSeq" id="XP_009220904.1">
    <property type="nucleotide sequence ID" value="XM_009222640.1"/>
</dbReference>
<keyword evidence="1" id="KW-1133">Transmembrane helix</keyword>
<sequence>MVLRKVTNVVTKKSLFVLLITGNNRKFVKGLKIAGLIIVANKRDKHGLRLFRLICFKKKGFKMQSPVKAFALLYTLYTVYFVTLLNAPKKVTLLRFKRKRETQNYNLFCLISLTHRSYGSFIKSTAITLVNSGLRHYALAAIPAPRRHVTGKVRAQPTVPVPLFSFLPGGFARAFNNRLILLRFFALNAGFLINKLARAKSLFITFLNLQTLLQIAISNSKAVLILRLNTYQYVSLNVLKLGFNKKKSRFLIVFVSTFPKLV</sequence>
<reference evidence="2" key="3">
    <citation type="submission" date="2010-09" db="EMBL/GenBank/DDBJ databases">
        <title>Annotation of Gaeumannomyces graminis var. tritici R3-111a-1.</title>
        <authorList>
            <consortium name="The Broad Institute Genome Sequencing Platform"/>
            <person name="Ma L.-J."/>
            <person name="Dead R."/>
            <person name="Young S.K."/>
            <person name="Zeng Q."/>
            <person name="Gargeya S."/>
            <person name="Fitzgerald M."/>
            <person name="Haas B."/>
            <person name="Abouelleil A."/>
            <person name="Alvarado L."/>
            <person name="Arachchi H.M."/>
            <person name="Berlin A."/>
            <person name="Brown A."/>
            <person name="Chapman S.B."/>
            <person name="Chen Z."/>
            <person name="Dunbar C."/>
            <person name="Freedman E."/>
            <person name="Gearin G."/>
            <person name="Gellesch M."/>
            <person name="Goldberg J."/>
            <person name="Griggs A."/>
            <person name="Gujja S."/>
            <person name="Heiman D."/>
            <person name="Howarth C."/>
            <person name="Larson L."/>
            <person name="Lui A."/>
            <person name="MacDonald P.J.P."/>
            <person name="Mehta T."/>
            <person name="Montmayeur A."/>
            <person name="Murphy C."/>
            <person name="Neiman D."/>
            <person name="Pearson M."/>
            <person name="Priest M."/>
            <person name="Roberts A."/>
            <person name="Saif S."/>
            <person name="Shea T."/>
            <person name="Shenoy N."/>
            <person name="Sisk P."/>
            <person name="Stolte C."/>
            <person name="Sykes S."/>
            <person name="Yandava C."/>
            <person name="Wortman J."/>
            <person name="Nusbaum C."/>
            <person name="Birren B."/>
        </authorList>
    </citation>
    <scope>NUCLEOTIDE SEQUENCE</scope>
    <source>
        <strain evidence="2">R3-111a-1</strain>
    </source>
</reference>
<gene>
    <name evidence="3" type="primary">20345301</name>
    <name evidence="2" type="ORF">GGTG_04843</name>
</gene>
<organism evidence="2">
    <name type="scientific">Gaeumannomyces tritici (strain R3-111a-1)</name>
    <name type="common">Wheat and barley take-all root rot fungus</name>
    <name type="synonym">Gaeumannomyces graminis var. tritici</name>
    <dbReference type="NCBI Taxonomy" id="644352"/>
    <lineage>
        <taxon>Eukaryota</taxon>
        <taxon>Fungi</taxon>
        <taxon>Dikarya</taxon>
        <taxon>Ascomycota</taxon>
        <taxon>Pezizomycotina</taxon>
        <taxon>Sordariomycetes</taxon>
        <taxon>Sordariomycetidae</taxon>
        <taxon>Magnaporthales</taxon>
        <taxon>Magnaporthaceae</taxon>
        <taxon>Gaeumannomyces</taxon>
    </lineage>
</organism>
<evidence type="ECO:0000313" key="2">
    <source>
        <dbReference type="EMBL" id="EJT79759.1"/>
    </source>
</evidence>
<reference evidence="4" key="1">
    <citation type="submission" date="2010-07" db="EMBL/GenBank/DDBJ databases">
        <title>The genome sequence of Gaeumannomyces graminis var. tritici strain R3-111a-1.</title>
        <authorList>
            <consortium name="The Broad Institute Genome Sequencing Platform"/>
            <person name="Ma L.-J."/>
            <person name="Dead R."/>
            <person name="Young S."/>
            <person name="Zeng Q."/>
            <person name="Koehrsen M."/>
            <person name="Alvarado L."/>
            <person name="Berlin A."/>
            <person name="Chapman S.B."/>
            <person name="Chen Z."/>
            <person name="Freedman E."/>
            <person name="Gellesch M."/>
            <person name="Goldberg J."/>
            <person name="Griggs A."/>
            <person name="Gujja S."/>
            <person name="Heilman E.R."/>
            <person name="Heiman D."/>
            <person name="Hepburn T."/>
            <person name="Howarth C."/>
            <person name="Jen D."/>
            <person name="Larson L."/>
            <person name="Mehta T."/>
            <person name="Neiman D."/>
            <person name="Pearson M."/>
            <person name="Roberts A."/>
            <person name="Saif S."/>
            <person name="Shea T."/>
            <person name="Shenoy N."/>
            <person name="Sisk P."/>
            <person name="Stolte C."/>
            <person name="Sykes S."/>
            <person name="Walk T."/>
            <person name="White J."/>
            <person name="Yandava C."/>
            <person name="Haas B."/>
            <person name="Nusbaum C."/>
            <person name="Birren B."/>
        </authorList>
    </citation>
    <scope>NUCLEOTIDE SEQUENCE [LARGE SCALE GENOMIC DNA]</scope>
    <source>
        <strain evidence="4">R3-111a-1</strain>
    </source>
</reference>
<dbReference type="Proteomes" id="UP000006039">
    <property type="component" value="Unassembled WGS sequence"/>
</dbReference>
<evidence type="ECO:0000313" key="4">
    <source>
        <dbReference type="Proteomes" id="UP000006039"/>
    </source>
</evidence>
<keyword evidence="1" id="KW-0812">Transmembrane</keyword>
<dbReference type="VEuPathDB" id="FungiDB:GGTG_04843"/>
<feature type="transmembrane region" description="Helical" evidence="1">
    <location>
        <begin position="69"/>
        <end position="88"/>
    </location>
</feature>
<accession>J3NU88</accession>
<dbReference type="EMBL" id="GL385396">
    <property type="protein sequence ID" value="EJT79759.1"/>
    <property type="molecule type" value="Genomic_DNA"/>
</dbReference>
<evidence type="ECO:0000313" key="3">
    <source>
        <dbReference type="EnsemblFungi" id="EJT79759"/>
    </source>
</evidence>
<evidence type="ECO:0000256" key="1">
    <source>
        <dbReference type="SAM" id="Phobius"/>
    </source>
</evidence>
<reference evidence="2" key="2">
    <citation type="submission" date="2010-07" db="EMBL/GenBank/DDBJ databases">
        <authorList>
            <consortium name="The Broad Institute Genome Sequencing Platform"/>
            <consortium name="Broad Institute Genome Sequencing Center for Infectious Disease"/>
            <person name="Ma L.-J."/>
            <person name="Dead R."/>
            <person name="Young S."/>
            <person name="Zeng Q."/>
            <person name="Koehrsen M."/>
            <person name="Alvarado L."/>
            <person name="Berlin A."/>
            <person name="Chapman S.B."/>
            <person name="Chen Z."/>
            <person name="Freedman E."/>
            <person name="Gellesch M."/>
            <person name="Goldberg J."/>
            <person name="Griggs A."/>
            <person name="Gujja S."/>
            <person name="Heilman E.R."/>
            <person name="Heiman D."/>
            <person name="Hepburn T."/>
            <person name="Howarth C."/>
            <person name="Jen D."/>
            <person name="Larson L."/>
            <person name="Mehta T."/>
            <person name="Neiman D."/>
            <person name="Pearson M."/>
            <person name="Roberts A."/>
            <person name="Saif S."/>
            <person name="Shea T."/>
            <person name="Shenoy N."/>
            <person name="Sisk P."/>
            <person name="Stolte C."/>
            <person name="Sykes S."/>
            <person name="Walk T."/>
            <person name="White J."/>
            <person name="Yandava C."/>
            <person name="Haas B."/>
            <person name="Nusbaum C."/>
            <person name="Birren B."/>
        </authorList>
    </citation>
    <scope>NUCLEOTIDE SEQUENCE</scope>
    <source>
        <strain evidence="2">R3-111a-1</strain>
    </source>
</reference>
<dbReference type="EnsemblFungi" id="EJT79759">
    <property type="protein sequence ID" value="EJT79759"/>
    <property type="gene ID" value="GGTG_04843"/>
</dbReference>
<proteinExistence type="predicted"/>
<dbReference type="GeneID" id="20345301"/>
<keyword evidence="1" id="KW-0472">Membrane</keyword>
<reference evidence="3" key="4">
    <citation type="journal article" date="2015" name="G3 (Bethesda)">
        <title>Genome sequences of three phytopathogenic species of the Magnaporthaceae family of fungi.</title>
        <authorList>
            <person name="Okagaki L.H."/>
            <person name="Nunes C.C."/>
            <person name="Sailsbery J."/>
            <person name="Clay B."/>
            <person name="Brown D."/>
            <person name="John T."/>
            <person name="Oh Y."/>
            <person name="Young N."/>
            <person name="Fitzgerald M."/>
            <person name="Haas B.J."/>
            <person name="Zeng Q."/>
            <person name="Young S."/>
            <person name="Adiconis X."/>
            <person name="Fan L."/>
            <person name="Levin J.Z."/>
            <person name="Mitchell T.K."/>
            <person name="Okubara P.A."/>
            <person name="Farman M.L."/>
            <person name="Kohn L.M."/>
            <person name="Birren B."/>
            <person name="Ma L.-J."/>
            <person name="Dean R.A."/>
        </authorList>
    </citation>
    <scope>NUCLEOTIDE SEQUENCE</scope>
    <source>
        <strain evidence="3">R3-111a-1</strain>
    </source>
</reference>
<dbReference type="HOGENOM" id="CLU_1061898_0_0_1"/>
<name>J3NU88_GAET3</name>
<dbReference type="AlphaFoldDB" id="J3NU88"/>